<accession>A0ABW1XH84</accession>
<feature type="transmembrane region" description="Helical" evidence="1">
    <location>
        <begin position="81"/>
        <end position="99"/>
    </location>
</feature>
<reference evidence="3" key="1">
    <citation type="journal article" date="2019" name="Int. J. Syst. Evol. Microbiol.">
        <title>The Global Catalogue of Microorganisms (GCM) 10K type strain sequencing project: providing services to taxonomists for standard genome sequencing and annotation.</title>
        <authorList>
            <consortium name="The Broad Institute Genomics Platform"/>
            <consortium name="The Broad Institute Genome Sequencing Center for Infectious Disease"/>
            <person name="Wu L."/>
            <person name="Ma J."/>
        </authorList>
    </citation>
    <scope>NUCLEOTIDE SEQUENCE [LARGE SCALE GENOMIC DNA]</scope>
    <source>
        <strain evidence="3">CGMCC 1.16031</strain>
    </source>
</reference>
<dbReference type="Pfam" id="PF22765">
    <property type="entry name" value="DUF7010"/>
    <property type="match status" value="1"/>
</dbReference>
<dbReference type="Proteomes" id="UP001596364">
    <property type="component" value="Unassembled WGS sequence"/>
</dbReference>
<feature type="transmembrane region" description="Helical" evidence="1">
    <location>
        <begin position="154"/>
        <end position="170"/>
    </location>
</feature>
<proteinExistence type="predicted"/>
<evidence type="ECO:0000313" key="2">
    <source>
        <dbReference type="EMBL" id="MFC6439124.1"/>
    </source>
</evidence>
<protein>
    <submittedName>
        <fullName evidence="2">DUF7010 family protein</fullName>
    </submittedName>
</protein>
<feature type="transmembrane region" description="Helical" evidence="1">
    <location>
        <begin position="41"/>
        <end position="61"/>
    </location>
</feature>
<sequence>MTLAALQQNMRQAYLNGASGALASGLIWGVAALAANLFSPIASMLTLFFGGMLIFPLSVVISKLGNASGKHDPSNMLKHLAVENLGFLFAGLMIAFVVAQQDHMLFYPIMLLAIGARYLTFQTIYGVKTYWLFGGSLMIAGALCMVMRPGMMTVALLGSVIELIFSLVLWQQHKATNDATI</sequence>
<keyword evidence="1" id="KW-0472">Membrane</keyword>
<dbReference type="InterPro" id="IPR053824">
    <property type="entry name" value="DUF7010"/>
</dbReference>
<feature type="transmembrane region" description="Helical" evidence="1">
    <location>
        <begin position="130"/>
        <end position="148"/>
    </location>
</feature>
<feature type="transmembrane region" description="Helical" evidence="1">
    <location>
        <begin position="12"/>
        <end position="35"/>
    </location>
</feature>
<dbReference type="EMBL" id="JBHSUS010000001">
    <property type="protein sequence ID" value="MFC6439124.1"/>
    <property type="molecule type" value="Genomic_DNA"/>
</dbReference>
<name>A0ABW1XH84_9ALTE</name>
<comment type="caution">
    <text evidence="2">The sequence shown here is derived from an EMBL/GenBank/DDBJ whole genome shotgun (WGS) entry which is preliminary data.</text>
</comment>
<dbReference type="RefSeq" id="WP_131259236.1">
    <property type="nucleotide sequence ID" value="NZ_JBHSUS010000001.1"/>
</dbReference>
<feature type="transmembrane region" description="Helical" evidence="1">
    <location>
        <begin position="105"/>
        <end position="121"/>
    </location>
</feature>
<keyword evidence="1" id="KW-0812">Transmembrane</keyword>
<organism evidence="2 3">
    <name type="scientific">Pseudobowmanella zhangzhouensis</name>
    <dbReference type="NCBI Taxonomy" id="1537679"/>
    <lineage>
        <taxon>Bacteria</taxon>
        <taxon>Pseudomonadati</taxon>
        <taxon>Pseudomonadota</taxon>
        <taxon>Gammaproteobacteria</taxon>
        <taxon>Alteromonadales</taxon>
        <taxon>Alteromonadaceae</taxon>
    </lineage>
</organism>
<gene>
    <name evidence="2" type="ORF">ACFP85_03010</name>
</gene>
<keyword evidence="3" id="KW-1185">Reference proteome</keyword>
<evidence type="ECO:0000313" key="3">
    <source>
        <dbReference type="Proteomes" id="UP001596364"/>
    </source>
</evidence>
<keyword evidence="1" id="KW-1133">Transmembrane helix</keyword>
<evidence type="ECO:0000256" key="1">
    <source>
        <dbReference type="SAM" id="Phobius"/>
    </source>
</evidence>